<dbReference type="AlphaFoldDB" id="A0A438MSW1"/>
<reference evidence="1 2" key="1">
    <citation type="submission" date="2017-03" db="EMBL/GenBank/DDBJ databases">
        <title>Genomes of endolithic fungi from Antarctica.</title>
        <authorList>
            <person name="Coleine C."/>
            <person name="Masonjones S."/>
            <person name="Stajich J.E."/>
        </authorList>
    </citation>
    <scope>NUCLEOTIDE SEQUENCE [LARGE SCALE GENOMIC DNA]</scope>
    <source>
        <strain evidence="1 2">CCFEE 6314</strain>
    </source>
</reference>
<evidence type="ECO:0000313" key="2">
    <source>
        <dbReference type="Proteomes" id="UP000288859"/>
    </source>
</evidence>
<protein>
    <submittedName>
        <fullName evidence="1">Uncharacterized protein</fullName>
    </submittedName>
</protein>
<dbReference type="EMBL" id="NAJM01000056">
    <property type="protein sequence ID" value="RVX66772.1"/>
    <property type="molecule type" value="Genomic_DNA"/>
</dbReference>
<sequence length="152" mass="17260">MDESLKIDGSLVQLLLRHLAVTHLHKTEFFNGIQGCLRLATDQNLSLARSNADTLALAIILLYQQAQYPQFDFFSPNGILKLREVTPSSLGQVMEDVRANYEGDQPLAIWNTMTEKSMLRAGRHRTKVHVIEFIPRQPVGPVKNLRRIRSLP</sequence>
<comment type="caution">
    <text evidence="1">The sequence shown here is derived from an EMBL/GenBank/DDBJ whole genome shotgun (WGS) entry which is preliminary data.</text>
</comment>
<accession>A0A438MSW1</accession>
<organism evidence="1 2">
    <name type="scientific">Exophiala mesophila</name>
    <name type="common">Black yeast-like fungus</name>
    <dbReference type="NCBI Taxonomy" id="212818"/>
    <lineage>
        <taxon>Eukaryota</taxon>
        <taxon>Fungi</taxon>
        <taxon>Dikarya</taxon>
        <taxon>Ascomycota</taxon>
        <taxon>Pezizomycotina</taxon>
        <taxon>Eurotiomycetes</taxon>
        <taxon>Chaetothyriomycetidae</taxon>
        <taxon>Chaetothyriales</taxon>
        <taxon>Herpotrichiellaceae</taxon>
        <taxon>Exophiala</taxon>
    </lineage>
</organism>
<evidence type="ECO:0000313" key="1">
    <source>
        <dbReference type="EMBL" id="RVX66772.1"/>
    </source>
</evidence>
<gene>
    <name evidence="1" type="ORF">B0A52_08965</name>
</gene>
<dbReference type="Proteomes" id="UP000288859">
    <property type="component" value="Unassembled WGS sequence"/>
</dbReference>
<proteinExistence type="predicted"/>
<name>A0A438MSW1_EXOME</name>